<organism evidence="2 3">
    <name type="scientific">Nostoc flagelliforme CCNUN1</name>
    <dbReference type="NCBI Taxonomy" id="2038116"/>
    <lineage>
        <taxon>Bacteria</taxon>
        <taxon>Bacillati</taxon>
        <taxon>Cyanobacteriota</taxon>
        <taxon>Cyanophyceae</taxon>
        <taxon>Nostocales</taxon>
        <taxon>Nostocaceae</taxon>
        <taxon>Nostoc</taxon>
    </lineage>
</organism>
<dbReference type="Pfam" id="PF02672">
    <property type="entry name" value="CP12"/>
    <property type="match status" value="1"/>
</dbReference>
<dbReference type="Proteomes" id="UP000232003">
    <property type="component" value="Chromosome"/>
</dbReference>
<evidence type="ECO:0000259" key="1">
    <source>
        <dbReference type="SMART" id="SM01093"/>
    </source>
</evidence>
<name>A0A2K8T082_9NOSO</name>
<dbReference type="AlphaFoldDB" id="A0A2K8T082"/>
<sequence>MTNIQETAKSDIQEKIQEEVEQARTVCDVSGSNSPECAAAWDAVEELQAEASHKRQSKPKNSLEQYCDDNPDAIECRVYDD</sequence>
<dbReference type="InterPro" id="IPR003823">
    <property type="entry name" value="CP12_dom"/>
</dbReference>
<proteinExistence type="predicted"/>
<evidence type="ECO:0000313" key="2">
    <source>
        <dbReference type="EMBL" id="AUB41013.1"/>
    </source>
</evidence>
<dbReference type="SMART" id="SM01093">
    <property type="entry name" value="CP12"/>
    <property type="match status" value="1"/>
</dbReference>
<keyword evidence="3" id="KW-1185">Reference proteome</keyword>
<dbReference type="InterPro" id="IPR039314">
    <property type="entry name" value="CP12-like"/>
</dbReference>
<dbReference type="OrthoDB" id="9553701at2"/>
<dbReference type="PANTHER" id="PTHR33921">
    <property type="entry name" value="CALVIN CYCLE PROTEIN CP12-2, CHLOROPLASTIC"/>
    <property type="match status" value="1"/>
</dbReference>
<dbReference type="PANTHER" id="PTHR33921:SF15">
    <property type="entry name" value="CALVIN CYCLE PROTEIN CP12-2, CHLOROPLASTIC"/>
    <property type="match status" value="1"/>
</dbReference>
<dbReference type="KEGG" id="nfl:COO91_07051"/>
<accession>A0A2K8T082</accession>
<feature type="domain" description="CP12" evidence="1">
    <location>
        <begin position="12"/>
        <end position="81"/>
    </location>
</feature>
<dbReference type="EMBL" id="CP024785">
    <property type="protein sequence ID" value="AUB41013.1"/>
    <property type="molecule type" value="Genomic_DNA"/>
</dbReference>
<protein>
    <recommendedName>
        <fullName evidence="1">CP12 domain-containing protein</fullName>
    </recommendedName>
</protein>
<gene>
    <name evidence="2" type="ORF">COO91_07051</name>
</gene>
<dbReference type="RefSeq" id="WP_100901547.1">
    <property type="nucleotide sequence ID" value="NZ_CAWNNC010000001.1"/>
</dbReference>
<reference evidence="2 3" key="1">
    <citation type="submission" date="2017-11" db="EMBL/GenBank/DDBJ databases">
        <title>Complete genome of a free-living desiccation-tolerant cyanobacterium and its photosynthetic adaptation to extreme terrestrial habitat.</title>
        <authorList>
            <person name="Shang J."/>
        </authorList>
    </citation>
    <scope>NUCLEOTIDE SEQUENCE [LARGE SCALE GENOMIC DNA]</scope>
    <source>
        <strain evidence="2 3">CCNUN1</strain>
    </source>
</reference>
<dbReference type="GO" id="GO:0080153">
    <property type="term" value="P:negative regulation of reductive pentose-phosphate cycle"/>
    <property type="evidence" value="ECO:0007669"/>
    <property type="project" value="TreeGrafter"/>
</dbReference>
<evidence type="ECO:0000313" key="3">
    <source>
        <dbReference type="Proteomes" id="UP000232003"/>
    </source>
</evidence>